<keyword evidence="3" id="KW-0808">Transferase</keyword>
<comment type="caution">
    <text evidence="3">The sequence shown here is derived from an EMBL/GenBank/DDBJ whole genome shotgun (WGS) entry which is preliminary data.</text>
</comment>
<dbReference type="PANTHER" id="PTHR24347">
    <property type="entry name" value="SERINE/THREONINE-PROTEIN KINASE"/>
    <property type="match status" value="1"/>
</dbReference>
<sequence>MVRNFIEYLLERPLKKGVILQCRYEIIDFVGMGSYGIVYLALDLDTSKLVIIKQNRRKREKLSKALLKKEAQTLHVLLHPHIPKCIDFVEEASKSTLIMEHMEGKNFEELVLVTGKIYNENESLRILQKVVEVVEYIHSKNIVHRDLRLPNILFHNDEVFIIDFGLAVFQHETENITSTLDASFEKRLYREPLFESDFYALGHFLLFLLYSGYEPSSRKEKSWEDELAITNNTRSLLRKLLKIDKPYKSCRALLDDLQVILSKA</sequence>
<dbReference type="Pfam" id="PF00069">
    <property type="entry name" value="Pkinase"/>
    <property type="match status" value="1"/>
</dbReference>
<evidence type="ECO:0000259" key="2">
    <source>
        <dbReference type="PROSITE" id="PS50011"/>
    </source>
</evidence>
<dbReference type="InterPro" id="IPR011009">
    <property type="entry name" value="Kinase-like_dom_sf"/>
</dbReference>
<dbReference type="SMART" id="SM00219">
    <property type="entry name" value="TyrKc"/>
    <property type="match status" value="1"/>
</dbReference>
<dbReference type="PROSITE" id="PS50011">
    <property type="entry name" value="PROTEIN_KINASE_DOM"/>
    <property type="match status" value="1"/>
</dbReference>
<dbReference type="PROSITE" id="PS00107">
    <property type="entry name" value="PROTEIN_KINASE_ATP"/>
    <property type="match status" value="1"/>
</dbReference>
<evidence type="ECO:0000256" key="1">
    <source>
        <dbReference type="PROSITE-ProRule" id="PRU10141"/>
    </source>
</evidence>
<evidence type="ECO:0000313" key="4">
    <source>
        <dbReference type="Proteomes" id="UP001518925"/>
    </source>
</evidence>
<proteinExistence type="predicted"/>
<dbReference type="GO" id="GO:0016301">
    <property type="term" value="F:kinase activity"/>
    <property type="evidence" value="ECO:0007669"/>
    <property type="project" value="UniProtKB-KW"/>
</dbReference>
<keyword evidence="1" id="KW-0547">Nucleotide-binding</keyword>
<accession>A0ABS2DLX2</accession>
<keyword evidence="4" id="KW-1185">Reference proteome</keyword>
<evidence type="ECO:0000313" key="3">
    <source>
        <dbReference type="EMBL" id="MBM6619491.1"/>
    </source>
</evidence>
<dbReference type="InterPro" id="IPR020635">
    <property type="entry name" value="Tyr_kinase_cat_dom"/>
</dbReference>
<dbReference type="Gene3D" id="1.10.510.10">
    <property type="entry name" value="Transferase(Phosphotransferase) domain 1"/>
    <property type="match status" value="1"/>
</dbReference>
<dbReference type="InterPro" id="IPR000719">
    <property type="entry name" value="Prot_kinase_dom"/>
</dbReference>
<keyword evidence="3" id="KW-0418">Kinase</keyword>
<protein>
    <submittedName>
        <fullName evidence="3">Serine/threonine-protein kinase</fullName>
    </submittedName>
</protein>
<organism evidence="3 4">
    <name type="scientific">Bacillus suaedaesalsae</name>
    <dbReference type="NCBI Taxonomy" id="2810349"/>
    <lineage>
        <taxon>Bacteria</taxon>
        <taxon>Bacillati</taxon>
        <taxon>Bacillota</taxon>
        <taxon>Bacilli</taxon>
        <taxon>Bacillales</taxon>
        <taxon>Bacillaceae</taxon>
        <taxon>Bacillus</taxon>
    </lineage>
</organism>
<dbReference type="InterPro" id="IPR017441">
    <property type="entry name" value="Protein_kinase_ATP_BS"/>
</dbReference>
<dbReference type="Proteomes" id="UP001518925">
    <property type="component" value="Unassembled WGS sequence"/>
</dbReference>
<gene>
    <name evidence="3" type="ORF">JR050_17660</name>
</gene>
<reference evidence="3 4" key="1">
    <citation type="submission" date="2021-02" db="EMBL/GenBank/DDBJ databases">
        <title>Bacillus sp. RD4P76, an endophyte from a halophyte.</title>
        <authorList>
            <person name="Sun J.-Q."/>
        </authorList>
    </citation>
    <scope>NUCLEOTIDE SEQUENCE [LARGE SCALE GENOMIC DNA]</scope>
    <source>
        <strain evidence="3 4">RD4P76</strain>
    </source>
</reference>
<dbReference type="SUPFAM" id="SSF56112">
    <property type="entry name" value="Protein kinase-like (PK-like)"/>
    <property type="match status" value="1"/>
</dbReference>
<keyword evidence="1" id="KW-0067">ATP-binding</keyword>
<name>A0ABS2DLX2_9BACI</name>
<feature type="domain" description="Protein kinase" evidence="2">
    <location>
        <begin position="24"/>
        <end position="264"/>
    </location>
</feature>
<dbReference type="EMBL" id="JAFELM010000043">
    <property type="protein sequence ID" value="MBM6619491.1"/>
    <property type="molecule type" value="Genomic_DNA"/>
</dbReference>
<feature type="binding site" evidence="1">
    <location>
        <position position="53"/>
    </location>
    <ligand>
        <name>ATP</name>
        <dbReference type="ChEBI" id="CHEBI:30616"/>
    </ligand>
</feature>
<dbReference type="RefSeq" id="WP_204204969.1">
    <property type="nucleotide sequence ID" value="NZ_JAFELM010000043.1"/>
</dbReference>